<dbReference type="AlphaFoldDB" id="A0A8X7XPH9"/>
<organism evidence="2 3">
    <name type="scientific">Populus tomentosa</name>
    <name type="common">Chinese white poplar</name>
    <dbReference type="NCBI Taxonomy" id="118781"/>
    <lineage>
        <taxon>Eukaryota</taxon>
        <taxon>Viridiplantae</taxon>
        <taxon>Streptophyta</taxon>
        <taxon>Embryophyta</taxon>
        <taxon>Tracheophyta</taxon>
        <taxon>Spermatophyta</taxon>
        <taxon>Magnoliopsida</taxon>
        <taxon>eudicotyledons</taxon>
        <taxon>Gunneridae</taxon>
        <taxon>Pentapetalae</taxon>
        <taxon>rosids</taxon>
        <taxon>fabids</taxon>
        <taxon>Malpighiales</taxon>
        <taxon>Salicaceae</taxon>
        <taxon>Saliceae</taxon>
        <taxon>Populus</taxon>
    </lineage>
</organism>
<dbReference type="PANTHER" id="PTHR19134">
    <property type="entry name" value="RECEPTOR-TYPE TYROSINE-PROTEIN PHOSPHATASE"/>
    <property type="match status" value="1"/>
</dbReference>
<dbReference type="Proteomes" id="UP000886885">
    <property type="component" value="Chromosome 19D"/>
</dbReference>
<reference evidence="2" key="1">
    <citation type="journal article" date="2020" name="bioRxiv">
        <title>Hybrid origin of Populus tomentosa Carr. identified through genome sequencing and phylogenomic analysis.</title>
        <authorList>
            <person name="An X."/>
            <person name="Gao K."/>
            <person name="Chen Z."/>
            <person name="Li J."/>
            <person name="Yang X."/>
            <person name="Yang X."/>
            <person name="Zhou J."/>
            <person name="Guo T."/>
            <person name="Zhao T."/>
            <person name="Huang S."/>
            <person name="Miao D."/>
            <person name="Khan W.U."/>
            <person name="Rao P."/>
            <person name="Ye M."/>
            <person name="Lei B."/>
            <person name="Liao W."/>
            <person name="Wang J."/>
            <person name="Ji L."/>
            <person name="Li Y."/>
            <person name="Guo B."/>
            <person name="Mustafa N.S."/>
            <person name="Li S."/>
            <person name="Yun Q."/>
            <person name="Keller S.R."/>
            <person name="Mao J."/>
            <person name="Zhang R."/>
            <person name="Strauss S.H."/>
        </authorList>
    </citation>
    <scope>NUCLEOTIDE SEQUENCE</scope>
    <source>
        <strain evidence="2">GM15</strain>
        <tissue evidence="2">Leaf</tissue>
    </source>
</reference>
<keyword evidence="3" id="KW-1185">Reference proteome</keyword>
<dbReference type="OrthoDB" id="10253954at2759"/>
<dbReference type="InterPro" id="IPR050348">
    <property type="entry name" value="Protein-Tyr_Phosphatase"/>
</dbReference>
<dbReference type="PROSITE" id="PS50055">
    <property type="entry name" value="TYR_PHOSPHATASE_PTP"/>
    <property type="match status" value="1"/>
</dbReference>
<dbReference type="Pfam" id="PF00102">
    <property type="entry name" value="Y_phosphatase"/>
    <property type="match status" value="1"/>
</dbReference>
<sequence>MARSCKVAVDSVNVNKKPALGCRTMAVLDPFKVIDHLREDIHKCKPHHGRDLLLSADFFIRKHFSVHSYTEDFWEMIIEHHCPVIVMLTRLVDNYETVKCGDYFQAEDGPRDFGNISIVTKWVKTTDTSLLLRSLDEGYKEVILGSKKPSDHVTDILKDAGVVSCKWRASVVENKGSGYWNCTLLAAGILSTSHFFETVIGQSPQWRSYENKHLPSEHIITTFSICLDGGKSFLRQRNRLCVFFIFSIPKGLIMEFPRTQMLSVKFSEEHIIRHPVLALRRKSFEFCNGMCFEVIFDLVMDSSQLSLLQTLFNFVHWEQYIFCYEAAIDELEDLISEMNS</sequence>
<proteinExistence type="predicted"/>
<dbReference type="EMBL" id="JAAWWB010000038">
    <property type="protein sequence ID" value="KAG6737903.1"/>
    <property type="molecule type" value="Genomic_DNA"/>
</dbReference>
<protein>
    <recommendedName>
        <fullName evidence="1">Tyrosine-protein phosphatase domain-containing protein</fullName>
    </recommendedName>
</protein>
<name>A0A8X7XPH9_POPTO</name>
<dbReference type="SMART" id="SM00194">
    <property type="entry name" value="PTPc"/>
    <property type="match status" value="1"/>
</dbReference>
<gene>
    <name evidence="2" type="ORF">POTOM_059434</name>
</gene>
<accession>A0A8X7XPH9</accession>
<evidence type="ECO:0000259" key="1">
    <source>
        <dbReference type="PROSITE" id="PS50055"/>
    </source>
</evidence>
<dbReference type="PANTHER" id="PTHR19134:SF449">
    <property type="entry name" value="TYROSINE-PROTEIN PHOSPHATASE 1"/>
    <property type="match status" value="1"/>
</dbReference>
<evidence type="ECO:0000313" key="2">
    <source>
        <dbReference type="EMBL" id="KAG6737903.1"/>
    </source>
</evidence>
<feature type="domain" description="Tyrosine-protein phosphatase" evidence="1">
    <location>
        <begin position="30"/>
        <end position="135"/>
    </location>
</feature>
<dbReference type="GO" id="GO:0004725">
    <property type="term" value="F:protein tyrosine phosphatase activity"/>
    <property type="evidence" value="ECO:0007669"/>
    <property type="project" value="InterPro"/>
</dbReference>
<dbReference type="InterPro" id="IPR000242">
    <property type="entry name" value="PTP_cat"/>
</dbReference>
<comment type="caution">
    <text evidence="2">The sequence shown here is derived from an EMBL/GenBank/DDBJ whole genome shotgun (WGS) entry which is preliminary data.</text>
</comment>
<evidence type="ECO:0000313" key="3">
    <source>
        <dbReference type="Proteomes" id="UP000886885"/>
    </source>
</evidence>